<dbReference type="SUPFAM" id="SSF116734">
    <property type="entry name" value="DNA methylase specificity domain"/>
    <property type="match status" value="2"/>
</dbReference>
<sequence length="401" mass="46384">MKINEVFYLIRGKVTSNEDLYSHVNELIDGERYPVYSSKTANKGLFGYLPFAMYPERLYEVEEDEKVNYVKDIDPKDFESITWTTDGVYAGTMFVRKGQYSTTNVCGTMVLREEYKDKVLLDWFVKKYQGKVYKEKKSQDTNGKVMSMTLGNIEVDIPSVEKQEEELISINKLLKIKSNLTRVLEEIDTTLSKIIQFNDVTEYKVGEVFLMGTGRRVISSDIYNNLLNYEEGNKEIIPIVSSGAITNKGIMGYGDIAWLGSIVRGRKVINTWDTWKNQAGGNYIINTPCVTWNTDGSNVGTLYYRDYKFYPTDHCGVLIPKDEYQDKINLKFFAYIQQYHFKKERGRANLHLSEMAPITFELPDIDVQNDAFSKIEKLEKYKNKIENIISNINDILEKDIQ</sequence>
<feature type="domain" description="Type I restriction modification DNA specificity" evidence="4">
    <location>
        <begin position="2"/>
        <end position="177"/>
    </location>
</feature>
<dbReference type="Proteomes" id="UP001597180">
    <property type="component" value="Unassembled WGS sequence"/>
</dbReference>
<dbReference type="Gene3D" id="3.90.220.20">
    <property type="entry name" value="DNA methylase specificity domains"/>
    <property type="match status" value="2"/>
</dbReference>
<reference evidence="6" key="1">
    <citation type="journal article" date="2019" name="Int. J. Syst. Evol. Microbiol.">
        <title>The Global Catalogue of Microorganisms (GCM) 10K type strain sequencing project: providing services to taxonomists for standard genome sequencing and annotation.</title>
        <authorList>
            <consortium name="The Broad Institute Genomics Platform"/>
            <consortium name="The Broad Institute Genome Sequencing Center for Infectious Disease"/>
            <person name="Wu L."/>
            <person name="Ma J."/>
        </authorList>
    </citation>
    <scope>NUCLEOTIDE SEQUENCE [LARGE SCALE GENOMIC DNA]</scope>
    <source>
        <strain evidence="6">CCUG 53270</strain>
    </source>
</reference>
<gene>
    <name evidence="5" type="ORF">ACFQ4B_33075</name>
</gene>
<organism evidence="5 6">
    <name type="scientific">Paenibacillus vulneris</name>
    <dbReference type="NCBI Taxonomy" id="1133364"/>
    <lineage>
        <taxon>Bacteria</taxon>
        <taxon>Bacillati</taxon>
        <taxon>Bacillota</taxon>
        <taxon>Bacilli</taxon>
        <taxon>Bacillales</taxon>
        <taxon>Paenibacillaceae</taxon>
        <taxon>Paenibacillus</taxon>
    </lineage>
</organism>
<evidence type="ECO:0000313" key="6">
    <source>
        <dbReference type="Proteomes" id="UP001597180"/>
    </source>
</evidence>
<keyword evidence="3" id="KW-0238">DNA-binding</keyword>
<evidence type="ECO:0000256" key="3">
    <source>
        <dbReference type="ARBA" id="ARBA00023125"/>
    </source>
</evidence>
<protein>
    <submittedName>
        <fullName evidence="5">Restriction endonuclease subunit S</fullName>
        <ecNumber evidence="5">3.1.21.-</ecNumber>
    </submittedName>
</protein>
<dbReference type="InterPro" id="IPR000055">
    <property type="entry name" value="Restrct_endonuc_typeI_TRD"/>
</dbReference>
<dbReference type="GO" id="GO:0004519">
    <property type="term" value="F:endonuclease activity"/>
    <property type="evidence" value="ECO:0007669"/>
    <property type="project" value="UniProtKB-KW"/>
</dbReference>
<keyword evidence="6" id="KW-1185">Reference proteome</keyword>
<feature type="domain" description="Type I restriction modification DNA specificity" evidence="4">
    <location>
        <begin position="199"/>
        <end position="390"/>
    </location>
</feature>
<keyword evidence="5" id="KW-0255">Endonuclease</keyword>
<comment type="caution">
    <text evidence="5">The sequence shown here is derived from an EMBL/GenBank/DDBJ whole genome shotgun (WGS) entry which is preliminary data.</text>
</comment>
<dbReference type="EMBL" id="JBHTLU010000053">
    <property type="protein sequence ID" value="MFD1224953.1"/>
    <property type="molecule type" value="Genomic_DNA"/>
</dbReference>
<keyword evidence="2" id="KW-0680">Restriction system</keyword>
<accession>A0ABW3UW62</accession>
<evidence type="ECO:0000259" key="4">
    <source>
        <dbReference type="Pfam" id="PF01420"/>
    </source>
</evidence>
<dbReference type="RefSeq" id="WP_345592531.1">
    <property type="nucleotide sequence ID" value="NZ_BAABJG010000035.1"/>
</dbReference>
<evidence type="ECO:0000313" key="5">
    <source>
        <dbReference type="EMBL" id="MFD1224953.1"/>
    </source>
</evidence>
<dbReference type="GO" id="GO:0016787">
    <property type="term" value="F:hydrolase activity"/>
    <property type="evidence" value="ECO:0007669"/>
    <property type="project" value="UniProtKB-KW"/>
</dbReference>
<proteinExistence type="inferred from homology"/>
<evidence type="ECO:0000256" key="1">
    <source>
        <dbReference type="ARBA" id="ARBA00010923"/>
    </source>
</evidence>
<name>A0ABW3UW62_9BACL</name>
<dbReference type="Pfam" id="PF01420">
    <property type="entry name" value="Methylase_S"/>
    <property type="match status" value="2"/>
</dbReference>
<dbReference type="EC" id="3.1.21.-" evidence="5"/>
<evidence type="ECO:0000256" key="2">
    <source>
        <dbReference type="ARBA" id="ARBA00022747"/>
    </source>
</evidence>
<dbReference type="InterPro" id="IPR044946">
    <property type="entry name" value="Restrct_endonuc_typeI_TRD_sf"/>
</dbReference>
<keyword evidence="5" id="KW-0378">Hydrolase</keyword>
<keyword evidence="5" id="KW-0540">Nuclease</keyword>
<comment type="similarity">
    <text evidence="1">Belongs to the type-I restriction system S methylase family.</text>
</comment>